<evidence type="ECO:0000313" key="1">
    <source>
        <dbReference type="EMBL" id="RKT47572.1"/>
    </source>
</evidence>
<organism evidence="1 2">
    <name type="scientific">Thiocapsa rosea</name>
    <dbReference type="NCBI Taxonomy" id="69360"/>
    <lineage>
        <taxon>Bacteria</taxon>
        <taxon>Pseudomonadati</taxon>
        <taxon>Pseudomonadota</taxon>
        <taxon>Gammaproteobacteria</taxon>
        <taxon>Chromatiales</taxon>
        <taxon>Chromatiaceae</taxon>
        <taxon>Thiocapsa</taxon>
    </lineage>
</organism>
<reference evidence="1 2" key="1">
    <citation type="submission" date="2018-10" db="EMBL/GenBank/DDBJ databases">
        <title>Genomic Encyclopedia of Archaeal and Bacterial Type Strains, Phase II (KMG-II): from individual species to whole genera.</title>
        <authorList>
            <person name="Goeker M."/>
        </authorList>
    </citation>
    <scope>NUCLEOTIDE SEQUENCE [LARGE SCALE GENOMIC DNA]</scope>
    <source>
        <strain evidence="1 2">DSM 235</strain>
    </source>
</reference>
<gene>
    <name evidence="1" type="ORF">BDD21_5168</name>
</gene>
<evidence type="ECO:0000313" key="2">
    <source>
        <dbReference type="Proteomes" id="UP000274556"/>
    </source>
</evidence>
<dbReference type="AlphaFoldDB" id="A0A495VDY5"/>
<dbReference type="InterPro" id="IPR013783">
    <property type="entry name" value="Ig-like_fold"/>
</dbReference>
<comment type="caution">
    <text evidence="1">The sequence shown here is derived from an EMBL/GenBank/DDBJ whole genome shotgun (WGS) entry which is preliminary data.</text>
</comment>
<accession>A0A495VDY5</accession>
<keyword evidence="2" id="KW-1185">Reference proteome</keyword>
<dbReference type="Gene3D" id="2.60.40.10">
    <property type="entry name" value="Immunoglobulins"/>
    <property type="match status" value="1"/>
</dbReference>
<proteinExistence type="predicted"/>
<protein>
    <submittedName>
        <fullName evidence="1">Uncharacterized protein</fullName>
    </submittedName>
</protein>
<dbReference type="Proteomes" id="UP000274556">
    <property type="component" value="Unassembled WGS sequence"/>
</dbReference>
<dbReference type="EMBL" id="RBXL01000001">
    <property type="protein sequence ID" value="RKT47572.1"/>
    <property type="molecule type" value="Genomic_DNA"/>
</dbReference>
<name>A0A495VDY5_9GAMM</name>
<sequence length="303" mass="33258">MRVYNSANADAEASNWILAETTFNTTDYGDRYLMFWVVVWGEEGSALMPEMPDHGLTVIPAADLTDLADVAIEDHSNNLGFYRQPIFIAPQTSQDDVEAVTTANEADLIVETVDLMPSLVDQHREVKIAVTLRNGERPLDSISVYFYDDDPLVGGKAIDHELIPHIRAHDIVALEVPYQPRTCGWRPVYVVAQSPGVASAQGMAVLDVRCSIPTVHFPSGPGVVLRTGEPVTASWQGFSGPWVKVDLYDGGALVGPVGFSGIVRNTGSYTRVVPHNLRAGDDYRIKISSLRDRSQVVWCIHGR</sequence>